<feature type="compositionally biased region" description="Basic and acidic residues" evidence="1">
    <location>
        <begin position="172"/>
        <end position="182"/>
    </location>
</feature>
<feature type="compositionally biased region" description="Basic and acidic residues" evidence="1">
    <location>
        <begin position="570"/>
        <end position="579"/>
    </location>
</feature>
<dbReference type="PANTHER" id="PTHR34660">
    <property type="entry name" value="MYB-LIKE PROTEIN X"/>
    <property type="match status" value="1"/>
</dbReference>
<feature type="compositionally biased region" description="Basic and acidic residues" evidence="1">
    <location>
        <begin position="34"/>
        <end position="54"/>
    </location>
</feature>
<feature type="region of interest" description="Disordered" evidence="1">
    <location>
        <begin position="161"/>
        <end position="323"/>
    </location>
</feature>
<name>A0ABS8S887_DATST</name>
<feature type="compositionally biased region" description="Basic and acidic residues" evidence="1">
    <location>
        <begin position="249"/>
        <end position="311"/>
    </location>
</feature>
<feature type="compositionally biased region" description="Basic residues" evidence="1">
    <location>
        <begin position="55"/>
        <end position="75"/>
    </location>
</feature>
<dbReference type="PANTHER" id="PTHR34660:SF24">
    <property type="entry name" value="GLUTAMIC ACID-RICH PROTEIN-LIKE"/>
    <property type="match status" value="1"/>
</dbReference>
<protein>
    <submittedName>
        <fullName evidence="2">Uncharacterized protein</fullName>
    </submittedName>
</protein>
<feature type="compositionally biased region" description="Polar residues" evidence="1">
    <location>
        <begin position="542"/>
        <end position="561"/>
    </location>
</feature>
<comment type="caution">
    <text evidence="2">The sequence shown here is derived from an EMBL/GenBank/DDBJ whole genome shotgun (WGS) entry which is preliminary data.</text>
</comment>
<feature type="region of interest" description="Disordered" evidence="1">
    <location>
        <begin position="1"/>
        <end position="129"/>
    </location>
</feature>
<accession>A0ABS8S887</accession>
<organism evidence="2 3">
    <name type="scientific">Datura stramonium</name>
    <name type="common">Jimsonweed</name>
    <name type="synonym">Common thornapple</name>
    <dbReference type="NCBI Taxonomy" id="4076"/>
    <lineage>
        <taxon>Eukaryota</taxon>
        <taxon>Viridiplantae</taxon>
        <taxon>Streptophyta</taxon>
        <taxon>Embryophyta</taxon>
        <taxon>Tracheophyta</taxon>
        <taxon>Spermatophyta</taxon>
        <taxon>Magnoliopsida</taxon>
        <taxon>eudicotyledons</taxon>
        <taxon>Gunneridae</taxon>
        <taxon>Pentapetalae</taxon>
        <taxon>asterids</taxon>
        <taxon>lamiids</taxon>
        <taxon>Solanales</taxon>
        <taxon>Solanaceae</taxon>
        <taxon>Solanoideae</taxon>
        <taxon>Datureae</taxon>
        <taxon>Datura</taxon>
    </lineage>
</organism>
<feature type="compositionally biased region" description="Basic and acidic residues" evidence="1">
    <location>
        <begin position="76"/>
        <end position="90"/>
    </location>
</feature>
<feature type="compositionally biased region" description="Basic and acidic residues" evidence="1">
    <location>
        <begin position="194"/>
        <end position="204"/>
    </location>
</feature>
<evidence type="ECO:0000313" key="2">
    <source>
        <dbReference type="EMBL" id="MCD7455039.1"/>
    </source>
</evidence>
<evidence type="ECO:0000256" key="1">
    <source>
        <dbReference type="SAM" id="MobiDB-lite"/>
    </source>
</evidence>
<feature type="compositionally biased region" description="Polar residues" evidence="1">
    <location>
        <begin position="312"/>
        <end position="323"/>
    </location>
</feature>
<reference evidence="2 3" key="1">
    <citation type="journal article" date="2021" name="BMC Genomics">
        <title>Datura genome reveals duplications of psychoactive alkaloid biosynthetic genes and high mutation rate following tissue culture.</title>
        <authorList>
            <person name="Rajewski A."/>
            <person name="Carter-House D."/>
            <person name="Stajich J."/>
            <person name="Litt A."/>
        </authorList>
    </citation>
    <scope>NUCLEOTIDE SEQUENCE [LARGE SCALE GENOMIC DNA]</scope>
    <source>
        <strain evidence="2">AR-01</strain>
    </source>
</reference>
<feature type="region of interest" description="Disordered" evidence="1">
    <location>
        <begin position="531"/>
        <end position="580"/>
    </location>
</feature>
<keyword evidence="3" id="KW-1185">Reference proteome</keyword>
<sequence>MDLGKLVLRKMRQAMLHEAANSEKRKEKKHKKEKDKDKKEGKEKRDKDRSDGKHREKKDKKDKHRDKKEKHKDKKKDKDKERSDISEEAKVAVLPGASSTQKLPSGDEHFKTESINSQEAKFHDQSHGQVAEKLFKSSLPAVETEESKFVRELARRIRDEQKGAVSQLAERFPVESKRDEKTNSMYIKDSGNLAKEKEKNKERSVFSNKMDGQQVRGEPRIGANAILPSFPEMAKSKLHGSLPPLEENVENRREEKEKSKERRDDKPRDKKKNKEKDAKSHSKEKEKKKEEKGKDKSAHKKSGQDKSRDINKSNFVGVSNTNHQIPFVPEDAIAGVTEGNHKKRKDIETNGFLHESEVRPAKLLRPSSSHQPTLNGKRLETHQKTDMLSSNKQGVATNIQVINKEQSLNGTIKLSNKQGVATDIEAGKVQTYQKADMFSSNKQGVATDIQVISKEQSLNGTIKLSNKHGVATDIEAGKVQTYQKADMFSSNKQGVATNIQVINKEQSLNGTIKLSNKHGVATDIEVGNKEHGVNGTIKGQPLTMSKPRTSALSKPKASSMSPGADQIAEASKRPPHPDSKYLNQILSVPKMDEWSGFDDQEWLFGSKSSLVRKPDVCLDEVKDHRVWSEALQIDSADVCALPYVIPY</sequence>
<dbReference type="Proteomes" id="UP000823775">
    <property type="component" value="Unassembled WGS sequence"/>
</dbReference>
<evidence type="ECO:0000313" key="3">
    <source>
        <dbReference type="Proteomes" id="UP000823775"/>
    </source>
</evidence>
<dbReference type="EMBL" id="JACEIK010000327">
    <property type="protein sequence ID" value="MCD7455039.1"/>
    <property type="molecule type" value="Genomic_DNA"/>
</dbReference>
<proteinExistence type="predicted"/>
<gene>
    <name evidence="2" type="ORF">HAX54_026916</name>
</gene>